<accession>A0ABP7GRU4</accession>
<proteinExistence type="predicted"/>
<feature type="repeat" description="TPR" evidence="1">
    <location>
        <begin position="306"/>
        <end position="339"/>
    </location>
</feature>
<keyword evidence="2" id="KW-0732">Signal</keyword>
<comment type="caution">
    <text evidence="3">The sequence shown here is derived from an EMBL/GenBank/DDBJ whole genome shotgun (WGS) entry which is preliminary data.</text>
</comment>
<dbReference type="PROSITE" id="PS50005">
    <property type="entry name" value="TPR"/>
    <property type="match status" value="2"/>
</dbReference>
<gene>
    <name evidence="3" type="ORF">GCM10022271_02030</name>
</gene>
<feature type="signal peptide" evidence="2">
    <location>
        <begin position="1"/>
        <end position="30"/>
    </location>
</feature>
<feature type="repeat" description="TPR" evidence="1">
    <location>
        <begin position="343"/>
        <end position="376"/>
    </location>
</feature>
<organism evidence="3 4">
    <name type="scientific">Corallibacter vietnamensis</name>
    <dbReference type="NCBI Taxonomy" id="904130"/>
    <lineage>
        <taxon>Bacteria</taxon>
        <taxon>Pseudomonadati</taxon>
        <taxon>Bacteroidota</taxon>
        <taxon>Flavobacteriia</taxon>
        <taxon>Flavobacteriales</taxon>
        <taxon>Flavobacteriaceae</taxon>
        <taxon>Corallibacter</taxon>
    </lineage>
</organism>
<evidence type="ECO:0000313" key="4">
    <source>
        <dbReference type="Proteomes" id="UP001501456"/>
    </source>
</evidence>
<dbReference type="Gene3D" id="1.25.40.10">
    <property type="entry name" value="Tetratricopeptide repeat domain"/>
    <property type="match status" value="1"/>
</dbReference>
<dbReference type="SMART" id="SM00028">
    <property type="entry name" value="TPR"/>
    <property type="match status" value="2"/>
</dbReference>
<dbReference type="SUPFAM" id="SSF48452">
    <property type="entry name" value="TPR-like"/>
    <property type="match status" value="1"/>
</dbReference>
<sequence length="468" mass="52875">MIKREKFNIMKTRITLVALMLFLGFNLSHAQNEQDINSLSLMTEAAKADKCDEGYKHFMELRQRNPKFHLGIYKYGEDILECKIDKSSGAEKTAFINDLVKLWEERAIHFASKTPKGEYAAKACQLQYDNRELLNKSTEELYACFDAAYKLDSETFTNPKSLYTYFSLMVDLYDSGKKPAEDLFNKYDDVVEKVESEVGNYSEKLNKLIEKEDAGTALTKKDNSYKKYYESYLKAYDQILGGIDQKLGERANCETLIPLYQKGFEQNKGNAEWLQRAAGKMSSKECTDDPLFFKLVNAYHELSPSANSAYYLGILKDKEGKSSEAIKFYEQAISLETDNIKKARLNEKIGDKLKGRGSYGSARNFYSQALKLNPSNGRPHLRIAAMYNASANNCGDSNFNKRAVFWLAASEAEKAGRVDPTLKKIAAQTAASYRAKAPTKTEIFQAGKQGQTISIGCWISRSVSVPKI</sequence>
<protein>
    <recommendedName>
        <fullName evidence="5">Tetratricopeptide repeat protein</fullName>
    </recommendedName>
</protein>
<keyword evidence="4" id="KW-1185">Reference proteome</keyword>
<dbReference type="InterPro" id="IPR019734">
    <property type="entry name" value="TPR_rpt"/>
</dbReference>
<dbReference type="InterPro" id="IPR011990">
    <property type="entry name" value="TPR-like_helical_dom_sf"/>
</dbReference>
<evidence type="ECO:0000256" key="2">
    <source>
        <dbReference type="SAM" id="SignalP"/>
    </source>
</evidence>
<dbReference type="EMBL" id="BAABBI010000001">
    <property type="protein sequence ID" value="GAA3773555.1"/>
    <property type="molecule type" value="Genomic_DNA"/>
</dbReference>
<feature type="chain" id="PRO_5046027080" description="Tetratricopeptide repeat protein" evidence="2">
    <location>
        <begin position="31"/>
        <end position="468"/>
    </location>
</feature>
<evidence type="ECO:0000256" key="1">
    <source>
        <dbReference type="PROSITE-ProRule" id="PRU00339"/>
    </source>
</evidence>
<reference evidence="4" key="1">
    <citation type="journal article" date="2019" name="Int. J. Syst. Evol. Microbiol.">
        <title>The Global Catalogue of Microorganisms (GCM) 10K type strain sequencing project: providing services to taxonomists for standard genome sequencing and annotation.</title>
        <authorList>
            <consortium name="The Broad Institute Genomics Platform"/>
            <consortium name="The Broad Institute Genome Sequencing Center for Infectious Disease"/>
            <person name="Wu L."/>
            <person name="Ma J."/>
        </authorList>
    </citation>
    <scope>NUCLEOTIDE SEQUENCE [LARGE SCALE GENOMIC DNA]</scope>
    <source>
        <strain evidence="4">JCM 17525</strain>
    </source>
</reference>
<keyword evidence="1" id="KW-0802">TPR repeat</keyword>
<evidence type="ECO:0008006" key="5">
    <source>
        <dbReference type="Google" id="ProtNLM"/>
    </source>
</evidence>
<name>A0ABP7GRU4_9FLAO</name>
<dbReference type="Proteomes" id="UP001501456">
    <property type="component" value="Unassembled WGS sequence"/>
</dbReference>
<evidence type="ECO:0000313" key="3">
    <source>
        <dbReference type="EMBL" id="GAA3773555.1"/>
    </source>
</evidence>